<feature type="compositionally biased region" description="Polar residues" evidence="1">
    <location>
        <begin position="419"/>
        <end position="436"/>
    </location>
</feature>
<evidence type="ECO:0000313" key="2">
    <source>
        <dbReference type="EMBL" id="QIW99480.1"/>
    </source>
</evidence>
<feature type="region of interest" description="Disordered" evidence="1">
    <location>
        <begin position="1"/>
        <end position="38"/>
    </location>
</feature>
<evidence type="ECO:0000256" key="1">
    <source>
        <dbReference type="SAM" id="MobiDB-lite"/>
    </source>
</evidence>
<proteinExistence type="predicted"/>
<reference evidence="2 3" key="1">
    <citation type="journal article" date="2016" name="Sci. Rep.">
        <title>Peltaster fructicola genome reveals evolution from an invasive phytopathogen to an ectophytic parasite.</title>
        <authorList>
            <person name="Xu C."/>
            <person name="Chen H."/>
            <person name="Gleason M.L."/>
            <person name="Xu J.R."/>
            <person name="Liu H."/>
            <person name="Zhang R."/>
            <person name="Sun G."/>
        </authorList>
    </citation>
    <scope>NUCLEOTIDE SEQUENCE [LARGE SCALE GENOMIC DNA]</scope>
    <source>
        <strain evidence="2 3">LNHT1506</strain>
    </source>
</reference>
<evidence type="ECO:0000313" key="3">
    <source>
        <dbReference type="Proteomes" id="UP000503462"/>
    </source>
</evidence>
<feature type="compositionally biased region" description="Low complexity" evidence="1">
    <location>
        <begin position="404"/>
        <end position="418"/>
    </location>
</feature>
<feature type="compositionally biased region" description="Basic and acidic residues" evidence="1">
    <location>
        <begin position="270"/>
        <end position="285"/>
    </location>
</feature>
<feature type="region of interest" description="Disordered" evidence="1">
    <location>
        <begin position="396"/>
        <end position="479"/>
    </location>
</feature>
<feature type="compositionally biased region" description="Basic and acidic residues" evidence="1">
    <location>
        <begin position="296"/>
        <end position="309"/>
    </location>
</feature>
<feature type="region of interest" description="Disordered" evidence="1">
    <location>
        <begin position="530"/>
        <end position="596"/>
    </location>
</feature>
<keyword evidence="3" id="KW-1185">Reference proteome</keyword>
<dbReference type="OrthoDB" id="3870679at2759"/>
<name>A0A6H0XXT8_9PEZI</name>
<dbReference type="EMBL" id="CP051141">
    <property type="protein sequence ID" value="QIW99480.1"/>
    <property type="molecule type" value="Genomic_DNA"/>
</dbReference>
<feature type="region of interest" description="Disordered" evidence="1">
    <location>
        <begin position="199"/>
        <end position="319"/>
    </location>
</feature>
<accession>A0A6H0XXT8</accession>
<feature type="compositionally biased region" description="Polar residues" evidence="1">
    <location>
        <begin position="463"/>
        <end position="479"/>
    </location>
</feature>
<feature type="compositionally biased region" description="Polar residues" evidence="1">
    <location>
        <begin position="96"/>
        <end position="108"/>
    </location>
</feature>
<gene>
    <name evidence="2" type="ORF">AMS68_004998</name>
</gene>
<dbReference type="Proteomes" id="UP000503462">
    <property type="component" value="Chromosome 3"/>
</dbReference>
<organism evidence="2 3">
    <name type="scientific">Peltaster fructicola</name>
    <dbReference type="NCBI Taxonomy" id="286661"/>
    <lineage>
        <taxon>Eukaryota</taxon>
        <taxon>Fungi</taxon>
        <taxon>Dikarya</taxon>
        <taxon>Ascomycota</taxon>
        <taxon>Pezizomycotina</taxon>
        <taxon>Dothideomycetes</taxon>
        <taxon>Dothideomycetes incertae sedis</taxon>
        <taxon>Peltaster</taxon>
    </lineage>
</organism>
<feature type="region of interest" description="Disordered" evidence="1">
    <location>
        <begin position="51"/>
        <end position="147"/>
    </location>
</feature>
<sequence>MHLPPTPPDEKTQQPGYVTPPNAFDPLTPDTTPRRMPAVSNNVLSHLGIPRMESPLAPATSLATSPLGGGVTQRNDEEKAAEDSVGTGTRIPGEEMNTTKYMQGTASPRAQRRSPGLQPQQLRIRKKRRQVSSGGLTAHPPFHNMASDAANNTEWLDAPPDNVGNEQLYRQIRHSKMERLEAIDDGTAIEAMIVPTEAPKDTTARSRNGIEPVSIEQEASQPHGLDTSERRLVSAPLERTTDALEPTVRKLRHERRPLSSGRTPTSGLAAERRHVSLPLELRDTTSDSMSRNLRRVSKDSRLENAHRGTPESNRLAPYDASPSISYSALSPSIKSHRFANTQTPMSGISDRTEMELCEAKNVTLFTHSNDSVLLINHAAKKPQVQQHATRTLQPLSYPLEDPESSSSSSSGSFTRSLSTPEIQVNGNLHTADSPLTNPRAAPLPPAIQFIPPTPSIDDERQTRTQNEAAAQAGLQRSGSLMRTARRLSDTILTPLFSRSNSYKHISKPQHIVTAESDRLHPMWMPNSMWHDDDDTTSDEEYDDHHDRLPAGGDTSAHPVKQSRSTFPRKMSVRMPGFRGRGGFLQGNSLGVERHGSNKRRHYVEMPAKRQGMGTGFLQSMKKHMKDLELPGRGCT</sequence>
<feature type="compositionally biased region" description="Acidic residues" evidence="1">
    <location>
        <begin position="531"/>
        <end position="541"/>
    </location>
</feature>
<protein>
    <submittedName>
        <fullName evidence="2">Uncharacterized protein</fullName>
    </submittedName>
</protein>
<dbReference type="AlphaFoldDB" id="A0A6H0XXT8"/>